<dbReference type="RefSeq" id="WP_379289436.1">
    <property type="nucleotide sequence ID" value="NZ_JBHTIU010000055.1"/>
</dbReference>
<name>A0ABW3DDP7_9BACL</name>
<dbReference type="Gene3D" id="3.40.50.300">
    <property type="entry name" value="P-loop containing nucleotide triphosphate hydrolases"/>
    <property type="match status" value="1"/>
</dbReference>
<dbReference type="SUPFAM" id="SSF52540">
    <property type="entry name" value="P-loop containing nucleoside triphosphate hydrolases"/>
    <property type="match status" value="2"/>
</dbReference>
<dbReference type="InterPro" id="IPR027417">
    <property type="entry name" value="P-loop_NTPase"/>
</dbReference>
<comment type="caution">
    <text evidence="2">The sequence shown here is derived from an EMBL/GenBank/DDBJ whole genome shotgun (WGS) entry which is preliminary data.</text>
</comment>
<dbReference type="InterPro" id="IPR001650">
    <property type="entry name" value="Helicase_C-like"/>
</dbReference>
<evidence type="ECO:0000313" key="3">
    <source>
        <dbReference type="Proteomes" id="UP001597120"/>
    </source>
</evidence>
<protein>
    <submittedName>
        <fullName evidence="2">Helicase-related protein</fullName>
    </submittedName>
</protein>
<proteinExistence type="predicted"/>
<keyword evidence="2" id="KW-0378">Hydrolase</keyword>
<sequence length="1201" mass="137861">MMKQLMLKTREELIKKINQELLGPGSEYSIPDEEHEIITDLPEVRYSVGILYPQRNVMNADNNEIPPILNPSELELIDDDENQYEELEGHTESLKKYSGSLAEETDVGSLDEDVGLSMQNMPSSMGLTFFVNHDVRELLVDVTFATYRNAKLEDCRLPFTPEDQDNYELPHKVVQIVEYSRESGLLILKQRLTRRDVFQIWDSDEIVDDYLKDCMFRLCDQFKRGFVREPHKVPVKITFEQGKMFYELKNLEGKEIKLVLLSKMSRDEHLAVTVMLVNTNTGNYNGTNSFFQPQIMINTDNNPGLRLFAYTNREFSQTNDFEEKSLDLLYREKKTYATGHGVSVDWEINEDGEGKLWTDFMPTFEVPQMDFNINSINGRTLSMKYLSDLEATEKTFKIADMKGLIDAYQAWITGIEIRGKKLDVRYSEAVNKHIQDCKESCQRMYYGLELLANDKKAYDAFQLANRAMFMQRVHAGFQKDDHYPGDLELQNKISQLNYYEIDDSNHKWRPFQLAFLLMSLRSIVEEECEERNFVDLIWFPTGGGKTEAYLGLTAFTIFYRRLAYSTVSDGTSVIMRYTLRLLAAQQFLRAGTLICACESIRKDCTKKKSKYSSYPLGKERITIGLWIGGSHTPNKNDDAKKFVNKLHDATISSLREVKEKYTKFQILKCPWCGTKLVRDPDATGKGLIGSWGYTMRNKKHFQIHCPQENCEFEGALPIQVVDEELYDKPPTLLFGTVDKFAMLPWKNDAGSFFATSDNNRAPELIVQDELHLISGPLGTIVGLYETAIDALCSSKGVKPKIIASTATIRRAKDQCSNLFNREVRQFPSPGIDSNDSFFAREADAKEKPGRLYVGIMPSGKTKAMMEVRSIAAILQRVHMMELPYEVKDKFWTLAVYFNSLRDLSKCMTLVDDDVKDFIRRTAQRFGKRKLVRQIGSAHELTSRVSTTELNETLQKLEQLEYTESNQLEKKYPINVLLATNMISVGVDVARLNVMLLVGQPKLTSEYIQASSRIGRTYPGVAFVLYDGAKSRDRSHYEQFRSYHESFYKFVEPTSATPFSKPARDRALHAVMVSLMRHKYGLSKDDDAGMFRKDIEGIAEIERYIIERITEIRRRAGIELQNESEEIALEMKAFWNEWEERVGISGGENFYFGERYIVVDPPSGSKRLLKVFGAEGSDPAKETLTSMRNVDKNVTAGLLIWE</sequence>
<evidence type="ECO:0000313" key="2">
    <source>
        <dbReference type="EMBL" id="MFD0870719.1"/>
    </source>
</evidence>
<dbReference type="PANTHER" id="PTHR47957">
    <property type="entry name" value="ATP-DEPENDENT HELICASE HRQ1"/>
    <property type="match status" value="1"/>
</dbReference>
<keyword evidence="2" id="KW-0347">Helicase</keyword>
<reference evidence="3" key="1">
    <citation type="journal article" date="2019" name="Int. J. Syst. Evol. Microbiol.">
        <title>The Global Catalogue of Microorganisms (GCM) 10K type strain sequencing project: providing services to taxonomists for standard genome sequencing and annotation.</title>
        <authorList>
            <consortium name="The Broad Institute Genomics Platform"/>
            <consortium name="The Broad Institute Genome Sequencing Center for Infectious Disease"/>
            <person name="Wu L."/>
            <person name="Ma J."/>
        </authorList>
    </citation>
    <scope>NUCLEOTIDE SEQUENCE [LARGE SCALE GENOMIC DNA]</scope>
    <source>
        <strain evidence="3">CCUG 57263</strain>
    </source>
</reference>
<feature type="domain" description="Helicase C-terminal" evidence="1">
    <location>
        <begin position="885"/>
        <end position="1054"/>
    </location>
</feature>
<dbReference type="PROSITE" id="PS51194">
    <property type="entry name" value="HELICASE_CTER"/>
    <property type="match status" value="1"/>
</dbReference>
<dbReference type="EMBL" id="JBHTIU010000055">
    <property type="protein sequence ID" value="MFD0870719.1"/>
    <property type="molecule type" value="Genomic_DNA"/>
</dbReference>
<keyword evidence="2" id="KW-0067">ATP-binding</keyword>
<keyword evidence="2" id="KW-0547">Nucleotide-binding</keyword>
<accession>A0ABW3DDP7</accession>
<dbReference type="CDD" id="cd18785">
    <property type="entry name" value="SF2_C"/>
    <property type="match status" value="1"/>
</dbReference>
<dbReference type="SMART" id="SM00490">
    <property type="entry name" value="HELICc"/>
    <property type="match status" value="1"/>
</dbReference>
<keyword evidence="3" id="KW-1185">Reference proteome</keyword>
<gene>
    <name evidence="2" type="ORF">ACFQ03_16310</name>
</gene>
<evidence type="ECO:0000259" key="1">
    <source>
        <dbReference type="PROSITE" id="PS51194"/>
    </source>
</evidence>
<dbReference type="Proteomes" id="UP001597120">
    <property type="component" value="Unassembled WGS sequence"/>
</dbReference>
<dbReference type="Pfam" id="PF00271">
    <property type="entry name" value="Helicase_C"/>
    <property type="match status" value="1"/>
</dbReference>
<dbReference type="GO" id="GO:0004386">
    <property type="term" value="F:helicase activity"/>
    <property type="evidence" value="ECO:0007669"/>
    <property type="project" value="UniProtKB-KW"/>
</dbReference>
<dbReference type="PANTHER" id="PTHR47957:SF3">
    <property type="entry name" value="ATP-DEPENDENT HELICASE HRQ1"/>
    <property type="match status" value="1"/>
</dbReference>
<organism evidence="2 3">
    <name type="scientific">Paenibacillus residui</name>
    <dbReference type="NCBI Taxonomy" id="629724"/>
    <lineage>
        <taxon>Bacteria</taxon>
        <taxon>Bacillati</taxon>
        <taxon>Bacillota</taxon>
        <taxon>Bacilli</taxon>
        <taxon>Bacillales</taxon>
        <taxon>Paenibacillaceae</taxon>
        <taxon>Paenibacillus</taxon>
    </lineage>
</organism>